<evidence type="ECO:0000313" key="2">
    <source>
        <dbReference type="Proteomes" id="UP001321700"/>
    </source>
</evidence>
<reference evidence="1 2" key="1">
    <citation type="submission" date="2023-08" db="EMBL/GenBank/DDBJ databases">
        <title>Rhodoferax potami sp. nov. and Rhodoferax mekongensis sp. nov., isolated from the Mekong River in Thailand.</title>
        <authorList>
            <person name="Kitikhun S."/>
            <person name="Charoenyingcharoen P."/>
            <person name="Siriarchawattana P."/>
            <person name="Likhitrattanapisal S."/>
            <person name="Nilsakha T."/>
            <person name="Chanpet A."/>
            <person name="Rattanawaree P."/>
            <person name="Ingsriswang S."/>
        </authorList>
    </citation>
    <scope>NUCLEOTIDE SEQUENCE [LARGE SCALE GENOMIC DNA]</scope>
    <source>
        <strain evidence="1 2">TBRC 17660</strain>
    </source>
</reference>
<dbReference type="EMBL" id="JAVBIK010000001">
    <property type="protein sequence ID" value="MDT7518943.1"/>
    <property type="molecule type" value="Genomic_DNA"/>
</dbReference>
<keyword evidence="2" id="KW-1185">Reference proteome</keyword>
<sequence length="91" mass="10517">MQTTSRIPSLPNKSFFAMNRWFYKMQQAGLLYHPDERAEDIVDIETGAPTFDPVECELLDAMIDQMFEVHGDKVYDVCIKHVHKAMGIKPE</sequence>
<evidence type="ECO:0000313" key="1">
    <source>
        <dbReference type="EMBL" id="MDT7518943.1"/>
    </source>
</evidence>
<dbReference type="RefSeq" id="WP_313874655.1">
    <property type="nucleotide sequence ID" value="NZ_JAVBIK010000001.1"/>
</dbReference>
<dbReference type="Proteomes" id="UP001321700">
    <property type="component" value="Unassembled WGS sequence"/>
</dbReference>
<accession>A0ABU3KN82</accession>
<comment type="caution">
    <text evidence="1">The sequence shown here is derived from an EMBL/GenBank/DDBJ whole genome shotgun (WGS) entry which is preliminary data.</text>
</comment>
<name>A0ABU3KN82_9BURK</name>
<proteinExistence type="predicted"/>
<organism evidence="1 2">
    <name type="scientific">Rhodoferax potami</name>
    <dbReference type="NCBI Taxonomy" id="3068338"/>
    <lineage>
        <taxon>Bacteria</taxon>
        <taxon>Pseudomonadati</taxon>
        <taxon>Pseudomonadota</taxon>
        <taxon>Betaproteobacteria</taxon>
        <taxon>Burkholderiales</taxon>
        <taxon>Comamonadaceae</taxon>
        <taxon>Rhodoferax</taxon>
    </lineage>
</organism>
<protein>
    <submittedName>
        <fullName evidence="1">Uncharacterized protein</fullName>
    </submittedName>
</protein>
<gene>
    <name evidence="1" type="ORF">RAE19_09505</name>
</gene>